<organism evidence="1">
    <name type="scientific">uncultured Caudovirales phage</name>
    <dbReference type="NCBI Taxonomy" id="2100421"/>
    <lineage>
        <taxon>Viruses</taxon>
        <taxon>Duplodnaviria</taxon>
        <taxon>Heunggongvirae</taxon>
        <taxon>Uroviricota</taxon>
        <taxon>Caudoviricetes</taxon>
        <taxon>Peduoviridae</taxon>
        <taxon>Maltschvirus</taxon>
        <taxon>Maltschvirus maltsch</taxon>
    </lineage>
</organism>
<protein>
    <submittedName>
        <fullName evidence="1">Uncharacterized protein</fullName>
    </submittedName>
</protein>
<sequence>MAIGVQRVSGDSQVVQNVGDASTLNANAVIINTGVASPIKAYKISTLGITANLAAELKGPSGAGLTPAVDTLLKTISANATILAYQVDSTGSTAQLSVIVERSGWGSDTDLQTTIRTLSHNGTAGANIGAYGNVFPALATVTSTGGLKLA</sequence>
<evidence type="ECO:0000313" key="1">
    <source>
        <dbReference type="EMBL" id="CAB4133327.1"/>
    </source>
</evidence>
<accession>A0A6J5LJS8</accession>
<name>A0A6J5LJS8_9CAUD</name>
<dbReference type="EMBL" id="LR796274">
    <property type="protein sequence ID" value="CAB4133327.1"/>
    <property type="molecule type" value="Genomic_DNA"/>
</dbReference>
<reference evidence="1" key="1">
    <citation type="submission" date="2020-04" db="EMBL/GenBank/DDBJ databases">
        <authorList>
            <person name="Chiriac C."/>
            <person name="Salcher M."/>
            <person name="Ghai R."/>
            <person name="Kavagutti S V."/>
        </authorList>
    </citation>
    <scope>NUCLEOTIDE SEQUENCE</scope>
</reference>
<gene>
    <name evidence="1" type="ORF">UFOVP257_137</name>
</gene>
<proteinExistence type="predicted"/>